<sequence length="169" mass="18369">APLPLRRASPPSSTAARAVAVVSVSVRRRKQTGACSFSVDGGEDDEEDESVVGDDGDESKGDEPSPFDVRSLPSPPRPPPPPPFHRLQWGYLYLRDGGRPYRDVYWRSTFSRPAGMALRGPLLPLSVPKVSFSICRLSVRFIESMALLKTPPTIAKVAVDVVVGLTWLG</sequence>
<accession>A0A426YWJ5</accession>
<name>A0A426YWJ5_ENSVE</name>
<reference evidence="2 3" key="1">
    <citation type="journal article" date="2014" name="Agronomy (Basel)">
        <title>A Draft Genome Sequence for Ensete ventricosum, the Drought-Tolerant Tree Against Hunger.</title>
        <authorList>
            <person name="Harrison J."/>
            <person name="Moore K.A."/>
            <person name="Paszkiewicz K."/>
            <person name="Jones T."/>
            <person name="Grant M."/>
            <person name="Ambacheew D."/>
            <person name="Muzemil S."/>
            <person name="Studholme D.J."/>
        </authorList>
    </citation>
    <scope>NUCLEOTIDE SEQUENCE [LARGE SCALE GENOMIC DNA]</scope>
</reference>
<evidence type="ECO:0000313" key="2">
    <source>
        <dbReference type="EMBL" id="RRT56102.1"/>
    </source>
</evidence>
<dbReference type="AlphaFoldDB" id="A0A426YWJ5"/>
<evidence type="ECO:0000313" key="3">
    <source>
        <dbReference type="Proteomes" id="UP000287651"/>
    </source>
</evidence>
<feature type="compositionally biased region" description="Pro residues" evidence="1">
    <location>
        <begin position="73"/>
        <end position="83"/>
    </location>
</feature>
<comment type="caution">
    <text evidence="2">The sequence shown here is derived from an EMBL/GenBank/DDBJ whole genome shotgun (WGS) entry which is preliminary data.</text>
</comment>
<feature type="compositionally biased region" description="Low complexity" evidence="1">
    <location>
        <begin position="1"/>
        <end position="25"/>
    </location>
</feature>
<dbReference type="EMBL" id="AMZH03009776">
    <property type="protein sequence ID" value="RRT56102.1"/>
    <property type="molecule type" value="Genomic_DNA"/>
</dbReference>
<dbReference type="Proteomes" id="UP000287651">
    <property type="component" value="Unassembled WGS sequence"/>
</dbReference>
<proteinExistence type="predicted"/>
<organism evidence="2 3">
    <name type="scientific">Ensete ventricosum</name>
    <name type="common">Abyssinian banana</name>
    <name type="synonym">Musa ensete</name>
    <dbReference type="NCBI Taxonomy" id="4639"/>
    <lineage>
        <taxon>Eukaryota</taxon>
        <taxon>Viridiplantae</taxon>
        <taxon>Streptophyta</taxon>
        <taxon>Embryophyta</taxon>
        <taxon>Tracheophyta</taxon>
        <taxon>Spermatophyta</taxon>
        <taxon>Magnoliopsida</taxon>
        <taxon>Liliopsida</taxon>
        <taxon>Zingiberales</taxon>
        <taxon>Musaceae</taxon>
        <taxon>Ensete</taxon>
    </lineage>
</organism>
<feature type="compositionally biased region" description="Acidic residues" evidence="1">
    <location>
        <begin position="41"/>
        <end position="57"/>
    </location>
</feature>
<gene>
    <name evidence="2" type="ORF">B296_00024251</name>
</gene>
<feature type="region of interest" description="Disordered" evidence="1">
    <location>
        <begin position="1"/>
        <end position="83"/>
    </location>
</feature>
<feature type="non-terminal residue" evidence="2">
    <location>
        <position position="1"/>
    </location>
</feature>
<evidence type="ECO:0000256" key="1">
    <source>
        <dbReference type="SAM" id="MobiDB-lite"/>
    </source>
</evidence>
<protein>
    <submittedName>
        <fullName evidence="2">Uncharacterized protein</fullName>
    </submittedName>
</protein>